<keyword evidence="3" id="KW-1185">Reference proteome</keyword>
<feature type="region of interest" description="Disordered" evidence="1">
    <location>
        <begin position="87"/>
        <end position="109"/>
    </location>
</feature>
<organism evidence="2 3">
    <name type="scientific">Cryptolaemus montrouzieri</name>
    <dbReference type="NCBI Taxonomy" id="559131"/>
    <lineage>
        <taxon>Eukaryota</taxon>
        <taxon>Metazoa</taxon>
        <taxon>Ecdysozoa</taxon>
        <taxon>Arthropoda</taxon>
        <taxon>Hexapoda</taxon>
        <taxon>Insecta</taxon>
        <taxon>Pterygota</taxon>
        <taxon>Neoptera</taxon>
        <taxon>Endopterygota</taxon>
        <taxon>Coleoptera</taxon>
        <taxon>Polyphaga</taxon>
        <taxon>Cucujiformia</taxon>
        <taxon>Coccinelloidea</taxon>
        <taxon>Coccinellidae</taxon>
        <taxon>Scymninae</taxon>
        <taxon>Scymnini</taxon>
        <taxon>Cryptolaemus</taxon>
    </lineage>
</organism>
<accession>A0ABD2PAF3</accession>
<proteinExistence type="predicted"/>
<gene>
    <name evidence="2" type="ORF">HHI36_002263</name>
</gene>
<dbReference type="EMBL" id="JABFTP020000185">
    <property type="protein sequence ID" value="KAL3287800.1"/>
    <property type="molecule type" value="Genomic_DNA"/>
</dbReference>
<feature type="region of interest" description="Disordered" evidence="1">
    <location>
        <begin position="1"/>
        <end position="30"/>
    </location>
</feature>
<dbReference type="AlphaFoldDB" id="A0ABD2PAF3"/>
<reference evidence="2 3" key="1">
    <citation type="journal article" date="2021" name="BMC Biol.">
        <title>Horizontally acquired antibacterial genes associated with adaptive radiation of ladybird beetles.</title>
        <authorList>
            <person name="Li H.S."/>
            <person name="Tang X.F."/>
            <person name="Huang Y.H."/>
            <person name="Xu Z.Y."/>
            <person name="Chen M.L."/>
            <person name="Du X.Y."/>
            <person name="Qiu B.Y."/>
            <person name="Chen P.T."/>
            <person name="Zhang W."/>
            <person name="Slipinski A."/>
            <person name="Escalona H.E."/>
            <person name="Waterhouse R.M."/>
            <person name="Zwick A."/>
            <person name="Pang H."/>
        </authorList>
    </citation>
    <scope>NUCLEOTIDE SEQUENCE [LARGE SCALE GENOMIC DNA]</scope>
    <source>
        <strain evidence="2">SYSU2018</strain>
    </source>
</reference>
<name>A0ABD2PAF3_9CUCU</name>
<sequence>MNNKDDTLFGTQESDTPAVVEDGQVGRPSPSTCYRVAHQGSSDASIATGTPYRHISIRRRRSVTSAWNEPNPLRRRAYKAEEDCYASLRGGGHRDNEAAKSGSCRQGNQEPLLTMADEQENVQWVWKALENKETFKMRKAGTDRERVNLHVREIESITTKKEAKEAIKK</sequence>
<comment type="caution">
    <text evidence="2">The sequence shown here is derived from an EMBL/GenBank/DDBJ whole genome shotgun (WGS) entry which is preliminary data.</text>
</comment>
<evidence type="ECO:0000256" key="1">
    <source>
        <dbReference type="SAM" id="MobiDB-lite"/>
    </source>
</evidence>
<protein>
    <submittedName>
        <fullName evidence="2">Uncharacterized protein</fullName>
    </submittedName>
</protein>
<evidence type="ECO:0000313" key="3">
    <source>
        <dbReference type="Proteomes" id="UP001516400"/>
    </source>
</evidence>
<evidence type="ECO:0000313" key="2">
    <source>
        <dbReference type="EMBL" id="KAL3287800.1"/>
    </source>
</evidence>
<dbReference type="Proteomes" id="UP001516400">
    <property type="component" value="Unassembled WGS sequence"/>
</dbReference>